<name>A0A679IBY8_9ENTE</name>
<evidence type="ECO:0000313" key="3">
    <source>
        <dbReference type="Proteomes" id="UP000502998"/>
    </source>
</evidence>
<dbReference type="InterPro" id="IPR047909">
    <property type="entry name" value="SPJ_0845-like_N"/>
</dbReference>
<evidence type="ECO:0000256" key="1">
    <source>
        <dbReference type="SAM" id="MobiDB-lite"/>
    </source>
</evidence>
<protein>
    <submittedName>
        <fullName evidence="2">Uncharacterized protein</fullName>
    </submittedName>
</protein>
<feature type="region of interest" description="Disordered" evidence="1">
    <location>
        <begin position="35"/>
        <end position="54"/>
    </location>
</feature>
<gene>
    <name evidence="2" type="ORF">EsVE80_13330</name>
</gene>
<dbReference type="RefSeq" id="WP_173103044.1">
    <property type="nucleotide sequence ID" value="NZ_AP022822.1"/>
</dbReference>
<proteinExistence type="predicted"/>
<dbReference type="Proteomes" id="UP000502998">
    <property type="component" value="Chromosome"/>
</dbReference>
<dbReference type="AlphaFoldDB" id="A0A679IBY8"/>
<organism evidence="2 3">
    <name type="scientific">Enterococcus saigonensis</name>
    <dbReference type="NCBI Taxonomy" id="1805431"/>
    <lineage>
        <taxon>Bacteria</taxon>
        <taxon>Bacillati</taxon>
        <taxon>Bacillota</taxon>
        <taxon>Bacilli</taxon>
        <taxon>Lactobacillales</taxon>
        <taxon>Enterococcaceae</taxon>
        <taxon>Enterococcus</taxon>
    </lineage>
</organism>
<keyword evidence="3" id="KW-1185">Reference proteome</keyword>
<accession>A0A679IBY8</accession>
<evidence type="ECO:0000313" key="2">
    <source>
        <dbReference type="EMBL" id="BCA85810.1"/>
    </source>
</evidence>
<dbReference type="NCBIfam" id="NF040897">
    <property type="entry name" value="SPJ_0845_Nterm"/>
    <property type="match status" value="1"/>
</dbReference>
<reference evidence="2 3" key="1">
    <citation type="submission" date="2020-02" db="EMBL/GenBank/DDBJ databases">
        <title>Characterization of vanA genotype vancomycin-resistant Enterococcus saigonensis VE80.</title>
        <authorList>
            <person name="Harada T."/>
            <person name="Motooka D."/>
            <person name="Nakamura S."/>
            <person name="Yamamoto Y."/>
            <person name="Kawahara R."/>
            <person name="Kawatsu K."/>
        </authorList>
    </citation>
    <scope>NUCLEOTIDE SEQUENCE [LARGE SCALE GENOMIC DNA]</scope>
    <source>
        <strain evidence="2 3">VE80</strain>
    </source>
</reference>
<dbReference type="EMBL" id="AP022822">
    <property type="protein sequence ID" value="BCA85810.1"/>
    <property type="molecule type" value="Genomic_DNA"/>
</dbReference>
<dbReference type="KEGG" id="esg:EsVE80_13330"/>
<sequence length="54" mass="6399">MGLKFERDDSLDKMFDDLVILPDKKEEVDISRFLKPEAKKEQNKKSKKTESNQK</sequence>